<sequence>MAMEKDKAPYPASLAAANDNLAPPIVSAKVDAALKRIARLLGRQMARDAFEERIAANDNDSQSR</sequence>
<organism evidence="1 2">
    <name type="scientific">Sphingomonas abietis</name>
    <dbReference type="NCBI Taxonomy" id="3012344"/>
    <lineage>
        <taxon>Bacteria</taxon>
        <taxon>Pseudomonadati</taxon>
        <taxon>Pseudomonadota</taxon>
        <taxon>Alphaproteobacteria</taxon>
        <taxon>Sphingomonadales</taxon>
        <taxon>Sphingomonadaceae</taxon>
        <taxon>Sphingomonas</taxon>
    </lineage>
</organism>
<dbReference type="Proteomes" id="UP001210865">
    <property type="component" value="Chromosome"/>
</dbReference>
<proteinExistence type="predicted"/>
<accession>A0ABY7NMX1</accession>
<evidence type="ECO:0000313" key="2">
    <source>
        <dbReference type="Proteomes" id="UP001210865"/>
    </source>
</evidence>
<evidence type="ECO:0000313" key="1">
    <source>
        <dbReference type="EMBL" id="WBO22864.1"/>
    </source>
</evidence>
<protein>
    <submittedName>
        <fullName evidence="1">Uncharacterized protein</fullName>
    </submittedName>
</protein>
<gene>
    <name evidence="1" type="ORF">PBT88_01575</name>
</gene>
<name>A0ABY7NMX1_9SPHN</name>
<dbReference type="RefSeq" id="WP_270077504.1">
    <property type="nucleotide sequence ID" value="NZ_CP115174.1"/>
</dbReference>
<keyword evidence="2" id="KW-1185">Reference proteome</keyword>
<reference evidence="1 2" key="1">
    <citation type="submission" date="2022-12" db="EMBL/GenBank/DDBJ databases">
        <title>Sphingomonas abieness sp. nov., an endophytic bacterium isolated from Abies koreana.</title>
        <authorList>
            <person name="Jiang L."/>
            <person name="Lee J."/>
        </authorList>
    </citation>
    <scope>NUCLEOTIDE SEQUENCE [LARGE SCALE GENOMIC DNA]</scope>
    <source>
        <strain evidence="2">PAMB 00755</strain>
    </source>
</reference>
<dbReference type="EMBL" id="CP115174">
    <property type="protein sequence ID" value="WBO22864.1"/>
    <property type="molecule type" value="Genomic_DNA"/>
</dbReference>